<dbReference type="InterPro" id="IPR029033">
    <property type="entry name" value="His_PPase_superfam"/>
</dbReference>
<dbReference type="Gene3D" id="3.40.50.1240">
    <property type="entry name" value="Phosphoglycerate mutase-like"/>
    <property type="match status" value="1"/>
</dbReference>
<gene>
    <name evidence="1" type="ORF">D0860_02426</name>
</gene>
<dbReference type="EMBL" id="QWIS01000032">
    <property type="protein sequence ID" value="RMZ13774.1"/>
    <property type="molecule type" value="Genomic_DNA"/>
</dbReference>
<sequence>MARFPTSYFDDGLNDEQFEAKISNFTAANPNASFAGPLSFLNTHRYLLGESYLTGKGAATEFESGVAFWNRYSRILFDAEPE</sequence>
<accession>A0A3M7HKK3</accession>
<dbReference type="SUPFAM" id="SSF53254">
    <property type="entry name" value="Phosphoglycerate mutase-like"/>
    <property type="match status" value="1"/>
</dbReference>
<protein>
    <submittedName>
        <fullName evidence="1">Uncharacterized protein</fullName>
    </submittedName>
</protein>
<evidence type="ECO:0000313" key="2">
    <source>
        <dbReference type="Proteomes" id="UP000280598"/>
    </source>
</evidence>
<proteinExistence type="predicted"/>
<dbReference type="AlphaFoldDB" id="A0A3M7HKK3"/>
<organism evidence="1 2">
    <name type="scientific">Hortaea werneckii</name>
    <name type="common">Black yeast</name>
    <name type="synonym">Cladosporium werneckii</name>
    <dbReference type="NCBI Taxonomy" id="91943"/>
    <lineage>
        <taxon>Eukaryota</taxon>
        <taxon>Fungi</taxon>
        <taxon>Dikarya</taxon>
        <taxon>Ascomycota</taxon>
        <taxon>Pezizomycotina</taxon>
        <taxon>Dothideomycetes</taxon>
        <taxon>Dothideomycetidae</taxon>
        <taxon>Mycosphaerellales</taxon>
        <taxon>Teratosphaeriaceae</taxon>
        <taxon>Hortaea</taxon>
    </lineage>
</organism>
<name>A0A3M7HKK3_HORWE</name>
<comment type="caution">
    <text evidence="1">The sequence shown here is derived from an EMBL/GenBank/DDBJ whole genome shotgun (WGS) entry which is preliminary data.</text>
</comment>
<dbReference type="Proteomes" id="UP000280598">
    <property type="component" value="Unassembled WGS sequence"/>
</dbReference>
<reference evidence="1 2" key="1">
    <citation type="journal article" date="2018" name="BMC Genomics">
        <title>Genomic evidence for intraspecific hybridization in a clonal and extremely halotolerant yeast.</title>
        <authorList>
            <person name="Gostincar C."/>
            <person name="Stajich J.E."/>
            <person name="Zupancic J."/>
            <person name="Zalar P."/>
            <person name="Gunde-Cimerman N."/>
        </authorList>
    </citation>
    <scope>NUCLEOTIDE SEQUENCE [LARGE SCALE GENOMIC DNA]</scope>
    <source>
        <strain evidence="1 2">EXF-562</strain>
    </source>
</reference>
<evidence type="ECO:0000313" key="1">
    <source>
        <dbReference type="EMBL" id="RMZ13774.1"/>
    </source>
</evidence>